<dbReference type="Gramene" id="GBG60586">
    <property type="protein sequence ID" value="GBG60586"/>
    <property type="gene ID" value="CBR_g8607"/>
</dbReference>
<comment type="caution">
    <text evidence="3">The sequence shown here is derived from an EMBL/GenBank/DDBJ whole genome shotgun (WGS) entry which is preliminary data.</text>
</comment>
<keyword evidence="4" id="KW-1185">Reference proteome</keyword>
<dbReference type="Gene3D" id="1.10.443.10">
    <property type="entry name" value="Intergrase catalytic core"/>
    <property type="match status" value="1"/>
</dbReference>
<dbReference type="EMBL" id="BFEA01000012">
    <property type="protein sequence ID" value="GBG60586.1"/>
    <property type="molecule type" value="Genomic_DNA"/>
</dbReference>
<organism evidence="3 4">
    <name type="scientific">Chara braunii</name>
    <name type="common">Braun's stonewort</name>
    <dbReference type="NCBI Taxonomy" id="69332"/>
    <lineage>
        <taxon>Eukaryota</taxon>
        <taxon>Viridiplantae</taxon>
        <taxon>Streptophyta</taxon>
        <taxon>Charophyceae</taxon>
        <taxon>Charales</taxon>
        <taxon>Characeae</taxon>
        <taxon>Chara</taxon>
    </lineage>
</organism>
<feature type="compositionally biased region" description="Gly residues" evidence="2">
    <location>
        <begin position="201"/>
        <end position="210"/>
    </location>
</feature>
<dbReference type="GO" id="GO:0003677">
    <property type="term" value="F:DNA binding"/>
    <property type="evidence" value="ECO:0007669"/>
    <property type="project" value="InterPro"/>
</dbReference>
<dbReference type="GO" id="GO:0006310">
    <property type="term" value="P:DNA recombination"/>
    <property type="evidence" value="ECO:0007669"/>
    <property type="project" value="UniProtKB-KW"/>
</dbReference>
<keyword evidence="1" id="KW-0233">DNA recombination</keyword>
<evidence type="ECO:0000313" key="3">
    <source>
        <dbReference type="EMBL" id="GBG60586.1"/>
    </source>
</evidence>
<evidence type="ECO:0008006" key="5">
    <source>
        <dbReference type="Google" id="ProtNLM"/>
    </source>
</evidence>
<gene>
    <name evidence="3" type="ORF">CBR_g8607</name>
</gene>
<dbReference type="Proteomes" id="UP000265515">
    <property type="component" value="Unassembled WGS sequence"/>
</dbReference>
<dbReference type="SUPFAM" id="SSF56349">
    <property type="entry name" value="DNA breaking-rejoining enzymes"/>
    <property type="match status" value="1"/>
</dbReference>
<proteinExistence type="predicted"/>
<evidence type="ECO:0000256" key="1">
    <source>
        <dbReference type="ARBA" id="ARBA00023172"/>
    </source>
</evidence>
<name>A0A388JS06_CHABU</name>
<dbReference type="InterPro" id="IPR013762">
    <property type="entry name" value="Integrase-like_cat_sf"/>
</dbReference>
<evidence type="ECO:0000256" key="2">
    <source>
        <dbReference type="SAM" id="MobiDB-lite"/>
    </source>
</evidence>
<sequence length="234" mass="26224">MKGYTEAQTYRDGGAFLYLWESWQRCGEGLRLQYKEIDFERGIAGPGITKTDRQGSWFMIRLRDPMSEEETFLGWLPEMMASYERVGQYLRSGYVFRPVRGDGPMSGGVFNKRIEKWFEAARVFEGESGHSFIIGGVQAGIEEGWSLGEMMQQGTWSQVGTFMRYGYGMKRGWKRRSDGDENCYEAKDSRIENEVADTGVGEAGEGGASWGDGESVDNVEIENTGIPGGLLGCE</sequence>
<evidence type="ECO:0000313" key="4">
    <source>
        <dbReference type="Proteomes" id="UP000265515"/>
    </source>
</evidence>
<dbReference type="InterPro" id="IPR011010">
    <property type="entry name" value="DNA_brk_join_enz"/>
</dbReference>
<feature type="region of interest" description="Disordered" evidence="2">
    <location>
        <begin position="199"/>
        <end position="219"/>
    </location>
</feature>
<accession>A0A388JS06</accession>
<dbReference type="GO" id="GO:0015074">
    <property type="term" value="P:DNA integration"/>
    <property type="evidence" value="ECO:0007669"/>
    <property type="project" value="InterPro"/>
</dbReference>
<dbReference type="AlphaFoldDB" id="A0A388JS06"/>
<reference evidence="3 4" key="1">
    <citation type="journal article" date="2018" name="Cell">
        <title>The Chara Genome: Secondary Complexity and Implications for Plant Terrestrialization.</title>
        <authorList>
            <person name="Nishiyama T."/>
            <person name="Sakayama H."/>
            <person name="Vries J.D."/>
            <person name="Buschmann H."/>
            <person name="Saint-Marcoux D."/>
            <person name="Ullrich K.K."/>
            <person name="Haas F.B."/>
            <person name="Vanderstraeten L."/>
            <person name="Becker D."/>
            <person name="Lang D."/>
            <person name="Vosolsobe S."/>
            <person name="Rombauts S."/>
            <person name="Wilhelmsson P.K.I."/>
            <person name="Janitza P."/>
            <person name="Kern R."/>
            <person name="Heyl A."/>
            <person name="Rumpler F."/>
            <person name="Villalobos L.I.A.C."/>
            <person name="Clay J.M."/>
            <person name="Skokan R."/>
            <person name="Toyoda A."/>
            <person name="Suzuki Y."/>
            <person name="Kagoshima H."/>
            <person name="Schijlen E."/>
            <person name="Tajeshwar N."/>
            <person name="Catarino B."/>
            <person name="Hetherington A.J."/>
            <person name="Saltykova A."/>
            <person name="Bonnot C."/>
            <person name="Breuninger H."/>
            <person name="Symeonidi A."/>
            <person name="Radhakrishnan G.V."/>
            <person name="Van Nieuwerburgh F."/>
            <person name="Deforce D."/>
            <person name="Chang C."/>
            <person name="Karol K.G."/>
            <person name="Hedrich R."/>
            <person name="Ulvskov P."/>
            <person name="Glockner G."/>
            <person name="Delwiche C.F."/>
            <person name="Petrasek J."/>
            <person name="Van de Peer Y."/>
            <person name="Friml J."/>
            <person name="Beilby M."/>
            <person name="Dolan L."/>
            <person name="Kohara Y."/>
            <person name="Sugano S."/>
            <person name="Fujiyama A."/>
            <person name="Delaux P.-M."/>
            <person name="Quint M."/>
            <person name="TheiBen G."/>
            <person name="Hagemann M."/>
            <person name="Harholt J."/>
            <person name="Dunand C."/>
            <person name="Zachgo S."/>
            <person name="Langdale J."/>
            <person name="Maumus F."/>
            <person name="Straeten D.V.D."/>
            <person name="Gould S.B."/>
            <person name="Rensing S.A."/>
        </authorList>
    </citation>
    <scope>NUCLEOTIDE SEQUENCE [LARGE SCALE GENOMIC DNA]</scope>
    <source>
        <strain evidence="3 4">S276</strain>
    </source>
</reference>
<protein>
    <recommendedName>
        <fullName evidence="5">Tyr recombinase domain-containing protein</fullName>
    </recommendedName>
</protein>